<dbReference type="Proteomes" id="UP000078595">
    <property type="component" value="Chromosome 1"/>
</dbReference>
<keyword evidence="4" id="KW-1185">Reference proteome</keyword>
<organism evidence="2">
    <name type="scientific">Kwoniella dejecticola CBS 10117</name>
    <dbReference type="NCBI Taxonomy" id="1296121"/>
    <lineage>
        <taxon>Eukaryota</taxon>
        <taxon>Fungi</taxon>
        <taxon>Dikarya</taxon>
        <taxon>Basidiomycota</taxon>
        <taxon>Agaricomycotina</taxon>
        <taxon>Tremellomycetes</taxon>
        <taxon>Tremellales</taxon>
        <taxon>Cryptococcaceae</taxon>
        <taxon>Kwoniella</taxon>
    </lineage>
</organism>
<reference evidence="3" key="2">
    <citation type="submission" date="2013-07" db="EMBL/GenBank/DDBJ databases">
        <authorList>
            <consortium name="The Broad Institute Genome Sequencing Platform"/>
            <person name="Cuomo C."/>
            <person name="Litvintseva A."/>
            <person name="Chen Y."/>
            <person name="Heitman J."/>
            <person name="Sun S."/>
            <person name="Springer D."/>
            <person name="Dromer F."/>
            <person name="Young S.K."/>
            <person name="Zeng Q."/>
            <person name="Gargeya S."/>
            <person name="Fitzgerald M."/>
            <person name="Abouelleil A."/>
            <person name="Alvarado L."/>
            <person name="Berlin A.M."/>
            <person name="Chapman S.B."/>
            <person name="Dewar J."/>
            <person name="Goldberg J."/>
            <person name="Griggs A."/>
            <person name="Gujja S."/>
            <person name="Hansen M."/>
            <person name="Howarth C."/>
            <person name="Imamovic A."/>
            <person name="Larimer J."/>
            <person name="McCowan C."/>
            <person name="Murphy C."/>
            <person name="Pearson M."/>
            <person name="Priest M."/>
            <person name="Roberts A."/>
            <person name="Saif S."/>
            <person name="Shea T."/>
            <person name="Sykes S."/>
            <person name="Wortman J."/>
            <person name="Nusbaum C."/>
            <person name="Birren B."/>
        </authorList>
    </citation>
    <scope>NUCLEOTIDE SEQUENCE</scope>
    <source>
        <strain evidence="3">CBS 10117</strain>
    </source>
</reference>
<feature type="compositionally biased region" description="Polar residues" evidence="1">
    <location>
        <begin position="22"/>
        <end position="36"/>
    </location>
</feature>
<evidence type="ECO:0000313" key="4">
    <source>
        <dbReference type="Proteomes" id="UP000078595"/>
    </source>
</evidence>
<feature type="compositionally biased region" description="Basic and acidic residues" evidence="1">
    <location>
        <begin position="120"/>
        <end position="136"/>
    </location>
</feature>
<feature type="region of interest" description="Disordered" evidence="1">
    <location>
        <begin position="1"/>
        <end position="136"/>
    </location>
</feature>
<accession>A0A1A6AHC1</accession>
<name>A0A1A6AHC1_9TREE</name>
<dbReference type="EMBL" id="KI894027">
    <property type="protein sequence ID" value="OBR89467.1"/>
    <property type="molecule type" value="Genomic_DNA"/>
</dbReference>
<dbReference type="RefSeq" id="XP_018267309.1">
    <property type="nucleotide sequence ID" value="XM_018404655.1"/>
</dbReference>
<dbReference type="OrthoDB" id="2564974at2759"/>
<reference evidence="2" key="1">
    <citation type="submission" date="2013-07" db="EMBL/GenBank/DDBJ databases">
        <title>The Genome Sequence of Cryptococcus dejecticola CBS10117.</title>
        <authorList>
            <consortium name="The Broad Institute Genome Sequencing Platform"/>
            <person name="Cuomo C."/>
            <person name="Litvintseva A."/>
            <person name="Chen Y."/>
            <person name="Heitman J."/>
            <person name="Sun S."/>
            <person name="Springer D."/>
            <person name="Dromer F."/>
            <person name="Young S.K."/>
            <person name="Zeng Q."/>
            <person name="Gargeya S."/>
            <person name="Fitzgerald M."/>
            <person name="Abouelleil A."/>
            <person name="Alvarado L."/>
            <person name="Berlin A.M."/>
            <person name="Chapman S.B."/>
            <person name="Dewar J."/>
            <person name="Goldberg J."/>
            <person name="Griggs A."/>
            <person name="Gujja S."/>
            <person name="Hansen M."/>
            <person name="Howarth C."/>
            <person name="Imamovic A."/>
            <person name="Larimer J."/>
            <person name="McCowan C."/>
            <person name="Murphy C."/>
            <person name="Pearson M."/>
            <person name="Priest M."/>
            <person name="Roberts A."/>
            <person name="Saif S."/>
            <person name="Shea T."/>
            <person name="Sykes S."/>
            <person name="Wortman J."/>
            <person name="Nusbaum C."/>
            <person name="Birren B."/>
        </authorList>
    </citation>
    <scope>NUCLEOTIDE SEQUENCE [LARGE SCALE GENOMIC DNA]</scope>
    <source>
        <strain evidence="2">CBS 10117</strain>
    </source>
</reference>
<proteinExistence type="predicted"/>
<sequence>MYNSKKRPSTNKPFNPAHTHPASISSIPSIQTRQHTSSSLSASSSKEKPAVPKEGIQSGGGGGGGVGAGSEEGIDGMGIDAEDEQKDKDKGKKNDNDKKWSDPKIVHPASDVWGKGPTSKKQEGGEEKSRDGKAKL</sequence>
<evidence type="ECO:0000313" key="3">
    <source>
        <dbReference type="EMBL" id="WWC58742.1"/>
    </source>
</evidence>
<evidence type="ECO:0000256" key="1">
    <source>
        <dbReference type="SAM" id="MobiDB-lite"/>
    </source>
</evidence>
<feature type="compositionally biased region" description="Gly residues" evidence="1">
    <location>
        <begin position="57"/>
        <end position="70"/>
    </location>
</feature>
<dbReference type="GeneID" id="28964993"/>
<reference evidence="3" key="3">
    <citation type="submission" date="2024-02" db="EMBL/GenBank/DDBJ databases">
        <title>Comparative genomics of Cryptococcus and Kwoniella reveals pathogenesis evolution and contrasting modes of karyotype evolution via chromosome fusion or intercentromeric recombination.</title>
        <authorList>
            <person name="Coelho M.A."/>
            <person name="David-Palma M."/>
            <person name="Shea T."/>
            <person name="Bowers K."/>
            <person name="McGinley-Smith S."/>
            <person name="Mohammad A.W."/>
            <person name="Gnirke A."/>
            <person name="Yurkov A.M."/>
            <person name="Nowrousian M."/>
            <person name="Sun S."/>
            <person name="Cuomo C.A."/>
            <person name="Heitman J."/>
        </authorList>
    </citation>
    <scope>NUCLEOTIDE SEQUENCE</scope>
    <source>
        <strain evidence="3">CBS 10117</strain>
    </source>
</reference>
<evidence type="ECO:0000313" key="2">
    <source>
        <dbReference type="EMBL" id="OBR89467.1"/>
    </source>
</evidence>
<dbReference type="EMBL" id="CP144530">
    <property type="protein sequence ID" value="WWC58742.1"/>
    <property type="molecule type" value="Genomic_DNA"/>
</dbReference>
<dbReference type="VEuPathDB" id="FungiDB:I303_01294"/>
<protein>
    <submittedName>
        <fullName evidence="2">Uncharacterized protein</fullName>
    </submittedName>
</protein>
<dbReference type="AlphaFoldDB" id="A0A1A6AHC1"/>
<dbReference type="KEGG" id="kdj:28964993"/>
<gene>
    <name evidence="2" type="ORF">I303_01294</name>
    <name evidence="3" type="ORF">I303_101286</name>
</gene>
<feature type="compositionally biased region" description="Basic and acidic residues" evidence="1">
    <location>
        <begin position="85"/>
        <end position="105"/>
    </location>
</feature>